<keyword evidence="4" id="KW-0804">Transcription</keyword>
<dbReference type="PANTHER" id="PTHR47424">
    <property type="entry name" value="REGULATORY PROTEIN GAL4"/>
    <property type="match status" value="1"/>
</dbReference>
<dbReference type="Proteomes" id="UP000285860">
    <property type="component" value="Unassembled WGS sequence"/>
</dbReference>
<feature type="compositionally biased region" description="Acidic residues" evidence="6">
    <location>
        <begin position="130"/>
        <end position="139"/>
    </location>
</feature>
<dbReference type="VEuPathDB" id="FungiDB:FOZG_10412"/>
<dbReference type="SMART" id="SM00066">
    <property type="entry name" value="GAL4"/>
    <property type="match status" value="1"/>
</dbReference>
<dbReference type="Gene3D" id="4.10.240.10">
    <property type="entry name" value="Zn(2)-C6 fungal-type DNA-binding domain"/>
    <property type="match status" value="1"/>
</dbReference>
<feature type="compositionally biased region" description="Basic and acidic residues" evidence="6">
    <location>
        <begin position="105"/>
        <end position="117"/>
    </location>
</feature>
<dbReference type="InterPro" id="IPR051127">
    <property type="entry name" value="Fungal_SecMet_Regulators"/>
</dbReference>
<dbReference type="GO" id="GO:0000978">
    <property type="term" value="F:RNA polymerase II cis-regulatory region sequence-specific DNA binding"/>
    <property type="evidence" value="ECO:0007669"/>
    <property type="project" value="TreeGrafter"/>
</dbReference>
<keyword evidence="2" id="KW-0805">Transcription regulation</keyword>
<feature type="compositionally biased region" description="Low complexity" evidence="6">
    <location>
        <begin position="120"/>
        <end position="129"/>
    </location>
</feature>
<dbReference type="InterPro" id="IPR007219">
    <property type="entry name" value="XnlR_reg_dom"/>
</dbReference>
<evidence type="ECO:0000313" key="7">
    <source>
        <dbReference type="EMBL" id="RKK90555.1"/>
    </source>
</evidence>
<reference evidence="7 8" key="1">
    <citation type="journal article" date="2018" name="Sci. Rep.">
        <title>Characterisation of pathogen-specific regions and novel effector candidates in Fusarium oxysporum f. sp. cepae.</title>
        <authorList>
            <person name="Armitage A.D."/>
            <person name="Taylor A."/>
            <person name="Sobczyk M.K."/>
            <person name="Baxter L."/>
            <person name="Greenfield B.P."/>
            <person name="Bates H.J."/>
            <person name="Wilson F."/>
            <person name="Jackson A.C."/>
            <person name="Ott S."/>
            <person name="Harrison R.J."/>
            <person name="Clarkson J.P."/>
        </authorList>
    </citation>
    <scope>NUCLEOTIDE SEQUENCE [LARGE SCALE GENOMIC DNA]</scope>
    <source>
        <strain evidence="7 8">Fo_A28</strain>
    </source>
</reference>
<evidence type="ECO:0000256" key="4">
    <source>
        <dbReference type="ARBA" id="ARBA00023163"/>
    </source>
</evidence>
<dbReference type="VEuPathDB" id="FungiDB:FOC4_g10004265"/>
<evidence type="ECO:0000256" key="1">
    <source>
        <dbReference type="ARBA" id="ARBA00022723"/>
    </source>
</evidence>
<dbReference type="GO" id="GO:0006351">
    <property type="term" value="P:DNA-templated transcription"/>
    <property type="evidence" value="ECO:0007669"/>
    <property type="project" value="InterPro"/>
</dbReference>
<dbReference type="InterPro" id="IPR001138">
    <property type="entry name" value="Zn2Cys6_DnaBD"/>
</dbReference>
<dbReference type="Pfam" id="PF04082">
    <property type="entry name" value="Fungal_trans"/>
    <property type="match status" value="1"/>
</dbReference>
<dbReference type="PROSITE" id="PS50048">
    <property type="entry name" value="ZN2_CY6_FUNGAL_2"/>
    <property type="match status" value="1"/>
</dbReference>
<dbReference type="OrthoDB" id="424974at2759"/>
<organism evidence="7 8">
    <name type="scientific">Fusarium oxysporum</name>
    <name type="common">Fusarium vascular wilt</name>
    <dbReference type="NCBI Taxonomy" id="5507"/>
    <lineage>
        <taxon>Eukaryota</taxon>
        <taxon>Fungi</taxon>
        <taxon>Dikarya</taxon>
        <taxon>Ascomycota</taxon>
        <taxon>Pezizomycotina</taxon>
        <taxon>Sordariomycetes</taxon>
        <taxon>Hypocreomycetidae</taxon>
        <taxon>Hypocreales</taxon>
        <taxon>Nectriaceae</taxon>
        <taxon>Fusarium</taxon>
        <taxon>Fusarium oxysporum species complex</taxon>
    </lineage>
</organism>
<sequence length="713" mass="80549">MSILRFKPFSMSFQDSNQAFDDVFSNFPAATDLSIPYEPEPRRKRRKVQLACDCCRARKVRCDGKRPVCDVCRRRGSEQECLYEEGTLKTQKHIQALEERLEELERSRKQEIGDRSPRISAPKSSASEPEATDTDEAESTDGLATVSLPNKDQHLLYGPSSTIAFVEHVLLITGETEALDQPVADTAEHRGAKRYRTDAKEQCKDLAVLDLVPIRSISDRYLQSFWDIVHPVYPILHIPTFMRFYNRLWEPGDVEDGSEATENPIMLATLNMVLAIGCRFTHSPKTGNRAALADQFYQRARRLVPIDTLDEATLPVVQLLLLTALHLQSTMHSNRCWNMVGLATRVAQSLGLHTDARKSSSTSQLEREMRRRVWYVCVTFDRLICTTFGRPSMLPYRSRVPLPITIDDEYLLEIGEGTQPPGSPCRLGLFVYTIRLLEILDEVLKSFYAQDAHEQVMDIDTQKKMPLLDLDEILRLNSQLDVFLDGLPDYLTLQGTSTGSGVQQDNTLLQPRILYCRFLYTRLLLLRPLTLPAEFSATIGSSHHKSFDEAVVKEMTQECQETAHKLILVLHQGLGTVYRCSAWWSVYFTFGAATVLQASILFNPDDEVKIAVDHSLSLAMEILTSLASEVKSSTEAIRVVQNLKGRLQRIEHAGSSVPTKRICDVQALTEPLSQSFLSGNFDMGPIMDPFFDDCAIQQTLNSIDWGAIFESQE</sequence>
<keyword evidence="5" id="KW-0539">Nucleus</keyword>
<dbReference type="PROSITE" id="PS00463">
    <property type="entry name" value="ZN2_CY6_FUNGAL_1"/>
    <property type="match status" value="1"/>
</dbReference>
<dbReference type="CDD" id="cd00067">
    <property type="entry name" value="GAL4"/>
    <property type="match status" value="1"/>
</dbReference>
<dbReference type="GO" id="GO:0000981">
    <property type="term" value="F:DNA-binding transcription factor activity, RNA polymerase II-specific"/>
    <property type="evidence" value="ECO:0007669"/>
    <property type="project" value="InterPro"/>
</dbReference>
<dbReference type="VEuPathDB" id="FungiDB:HZS61_011218"/>
<dbReference type="VEuPathDB" id="FungiDB:HZS61_005796"/>
<dbReference type="VEuPathDB" id="FungiDB:FOC1_g10007924"/>
<proteinExistence type="predicted"/>
<dbReference type="GO" id="GO:0008270">
    <property type="term" value="F:zinc ion binding"/>
    <property type="evidence" value="ECO:0007669"/>
    <property type="project" value="InterPro"/>
</dbReference>
<comment type="caution">
    <text evidence="7">The sequence shown here is derived from an EMBL/GenBank/DDBJ whole genome shotgun (WGS) entry which is preliminary data.</text>
</comment>
<keyword evidence="3" id="KW-0238">DNA-binding</keyword>
<feature type="region of interest" description="Disordered" evidence="6">
    <location>
        <begin position="105"/>
        <end position="144"/>
    </location>
</feature>
<accession>A0A420RWN2</accession>
<evidence type="ECO:0000256" key="3">
    <source>
        <dbReference type="ARBA" id="ARBA00023125"/>
    </source>
</evidence>
<evidence type="ECO:0000313" key="8">
    <source>
        <dbReference type="Proteomes" id="UP000285860"/>
    </source>
</evidence>
<dbReference type="EMBL" id="MRCY01000269">
    <property type="protein sequence ID" value="RKK90555.1"/>
    <property type="molecule type" value="Genomic_DNA"/>
</dbReference>
<dbReference type="VEuPathDB" id="FungiDB:FOMG_16339"/>
<dbReference type="SUPFAM" id="SSF57701">
    <property type="entry name" value="Zn2/Cys6 DNA-binding domain"/>
    <property type="match status" value="1"/>
</dbReference>
<protein>
    <submittedName>
        <fullName evidence="7">Uncharacterized protein</fullName>
    </submittedName>
</protein>
<dbReference type="InterPro" id="IPR036864">
    <property type="entry name" value="Zn2-C6_fun-type_DNA-bd_sf"/>
</dbReference>
<dbReference type="PANTHER" id="PTHR47424:SF3">
    <property type="entry name" value="REGULATORY PROTEIN GAL4"/>
    <property type="match status" value="1"/>
</dbReference>
<evidence type="ECO:0000256" key="5">
    <source>
        <dbReference type="ARBA" id="ARBA00023242"/>
    </source>
</evidence>
<evidence type="ECO:0000256" key="6">
    <source>
        <dbReference type="SAM" id="MobiDB-lite"/>
    </source>
</evidence>
<dbReference type="VEuPathDB" id="FungiDB:FOIG_14883"/>
<dbReference type="CDD" id="cd12148">
    <property type="entry name" value="fungal_TF_MHR"/>
    <property type="match status" value="1"/>
</dbReference>
<keyword evidence="1" id="KW-0479">Metal-binding</keyword>
<dbReference type="AlphaFoldDB" id="A0A420RWN2"/>
<gene>
    <name evidence="7" type="ORF">BFJ68_g16423</name>
</gene>
<dbReference type="SMART" id="SM00906">
    <property type="entry name" value="Fungal_trans"/>
    <property type="match status" value="1"/>
</dbReference>
<name>A0A420RWN2_FUSOX</name>
<dbReference type="Pfam" id="PF00172">
    <property type="entry name" value="Zn_clus"/>
    <property type="match status" value="1"/>
</dbReference>
<dbReference type="GO" id="GO:0005634">
    <property type="term" value="C:nucleus"/>
    <property type="evidence" value="ECO:0007669"/>
    <property type="project" value="TreeGrafter"/>
</dbReference>
<dbReference type="VEuPathDB" id="FungiDB:FOXG_04731"/>
<evidence type="ECO:0000256" key="2">
    <source>
        <dbReference type="ARBA" id="ARBA00023015"/>
    </source>
</evidence>
<dbReference type="VEuPathDB" id="FungiDB:FOC1_g10003739"/>
<dbReference type="GO" id="GO:0000435">
    <property type="term" value="P:positive regulation of transcription from RNA polymerase II promoter by galactose"/>
    <property type="evidence" value="ECO:0007669"/>
    <property type="project" value="TreeGrafter"/>
</dbReference>